<organism evidence="2">
    <name type="scientific">Ulva torta</name>
    <dbReference type="NCBI Taxonomy" id="932731"/>
    <lineage>
        <taxon>Eukaryota</taxon>
        <taxon>Viridiplantae</taxon>
        <taxon>Chlorophyta</taxon>
        <taxon>core chlorophytes</taxon>
        <taxon>Ulvophyceae</taxon>
        <taxon>OUU clade</taxon>
        <taxon>Ulvales</taxon>
        <taxon>Ulvaceae</taxon>
        <taxon>Ulva</taxon>
    </lineage>
</organism>
<proteinExistence type="predicted"/>
<geneLocation type="mitochondrion" evidence="2"/>
<dbReference type="RefSeq" id="YP_010003140.1">
    <property type="nucleotide sequence ID" value="NC_053255.1"/>
</dbReference>
<keyword evidence="2" id="KW-0496">Mitochondrion</keyword>
<accession>A0A7R6NFN8</accession>
<reference evidence="2" key="1">
    <citation type="submission" date="2018-02" db="EMBL/GenBank/DDBJ databases">
        <title>The complete mitochondrial genome sequence of the green macroalga Ulva torta.</title>
        <authorList>
            <person name="Liu F."/>
            <person name="Melton J.T. III."/>
        </authorList>
    </citation>
    <scope>NUCLEOTIDE SEQUENCE</scope>
</reference>
<evidence type="ECO:0000313" key="2">
    <source>
        <dbReference type="EMBL" id="AZP40271.1"/>
    </source>
</evidence>
<dbReference type="EMBL" id="MH013471">
    <property type="protein sequence ID" value="AZP40271.1"/>
    <property type="molecule type" value="Genomic_DNA"/>
</dbReference>
<gene>
    <name evidence="2" type="primary">orf160</name>
</gene>
<keyword evidence="1" id="KW-0812">Transmembrane</keyword>
<feature type="transmembrane region" description="Helical" evidence="1">
    <location>
        <begin position="6"/>
        <end position="23"/>
    </location>
</feature>
<protein>
    <submittedName>
        <fullName evidence="2">Uncharacterized protein</fullName>
    </submittedName>
</protein>
<keyword evidence="1" id="KW-1133">Transmembrane helix</keyword>
<feature type="transmembrane region" description="Helical" evidence="1">
    <location>
        <begin position="102"/>
        <end position="125"/>
    </location>
</feature>
<feature type="transmembrane region" description="Helical" evidence="1">
    <location>
        <begin position="35"/>
        <end position="57"/>
    </location>
</feature>
<dbReference type="GeneID" id="63032680"/>
<sequence length="160" mass="17619">MVDLRLIAYKIILGGINLINFVAKPFLSILKTRPILSGFLIGISFAAVAVKLLYFGAETWPNAIGSIIEHLVRSIDRYFLIEPEPPKVEQHTKLSDFTKKSLIWAFAAAVIGLGTINTVALIFGFNKAFLIAILPQMSVPVSQKVLDRVGDLIIEINSLI</sequence>
<keyword evidence="1" id="KW-0472">Membrane</keyword>
<dbReference type="AlphaFoldDB" id="A0A7R6NFN8"/>
<evidence type="ECO:0000256" key="1">
    <source>
        <dbReference type="SAM" id="Phobius"/>
    </source>
</evidence>
<name>A0A7R6NFN8_9CHLO</name>